<dbReference type="EMBL" id="BJCD01000036">
    <property type="protein sequence ID" value="GDZ93662.1"/>
    <property type="molecule type" value="Genomic_DNA"/>
</dbReference>
<dbReference type="InterPro" id="IPR036866">
    <property type="entry name" value="RibonucZ/Hydroxyglut_hydro"/>
</dbReference>
<sequence>MKRRKLIQLTTTTLLTTLATGLTSQWQNSWAQSTSENTLTVQWLGHTSFLFTGGGLRILVNPFRPIGCTAGYRNPQQIQTDLILISSRLLDEGVTEGFTGNPSLLYEPGVYQFNGNQIQGIRTIKDRFNGRQFGVNVAWLWKQAGIKILHLGGLAGPLGMEERILIGRPDLMLIPVGGGAKSYTPEEARKTIEFLNPKIVIPTHYRTLAADVTACDIEPVDNFLSVMAGTSIQIKQTDTLRLTADDLPKQGPIINVLSYNFDVTPKS</sequence>
<dbReference type="Pfam" id="PF13483">
    <property type="entry name" value="Lactamase_B_3"/>
    <property type="match status" value="1"/>
</dbReference>
<dbReference type="PANTHER" id="PTHR39189">
    <property type="entry name" value="UPF0173 METAL-DEPENDENT HYDROLASE YTKL"/>
    <property type="match status" value="1"/>
</dbReference>
<accession>A0A4P5ZK10</accession>
<evidence type="ECO:0000313" key="1">
    <source>
        <dbReference type="EMBL" id="GDZ93662.1"/>
    </source>
</evidence>
<evidence type="ECO:0008006" key="3">
    <source>
        <dbReference type="Google" id="ProtNLM"/>
    </source>
</evidence>
<name>A0A4P5ZK10_PLAAG</name>
<organism evidence="1 2">
    <name type="scientific">Planktothrix agardhii CCAP 1459/11A</name>
    <dbReference type="NCBI Taxonomy" id="282420"/>
    <lineage>
        <taxon>Bacteria</taxon>
        <taxon>Bacillati</taxon>
        <taxon>Cyanobacteriota</taxon>
        <taxon>Cyanophyceae</taxon>
        <taxon>Oscillatoriophycideae</taxon>
        <taxon>Oscillatoriales</taxon>
        <taxon>Microcoleaceae</taxon>
        <taxon>Planktothrix</taxon>
    </lineage>
</organism>
<reference evidence="2" key="1">
    <citation type="submission" date="2019-02" db="EMBL/GenBank/DDBJ databases">
        <title>Draft genome sequence of Planktothrix agardhii NIES-905.</title>
        <authorList>
            <person name="Yamaguchi H."/>
            <person name="Suzuki S."/>
            <person name="Kawachi M."/>
        </authorList>
    </citation>
    <scope>NUCLEOTIDE SEQUENCE [LARGE SCALE GENOMIC DNA]</scope>
    <source>
        <strain evidence="2">CCAP 1459/11A</strain>
    </source>
</reference>
<dbReference type="Gene3D" id="3.60.15.10">
    <property type="entry name" value="Ribonuclease Z/Hydroxyacylglutathione hydrolase-like"/>
    <property type="match status" value="1"/>
</dbReference>
<dbReference type="AlphaFoldDB" id="A0A4P5ZK10"/>
<protein>
    <recommendedName>
        <fullName evidence="3">Zn-dependent hydrolase</fullName>
    </recommendedName>
</protein>
<comment type="caution">
    <text evidence="1">The sequence shown here is derived from an EMBL/GenBank/DDBJ whole genome shotgun (WGS) entry which is preliminary data.</text>
</comment>
<proteinExistence type="predicted"/>
<evidence type="ECO:0000313" key="2">
    <source>
        <dbReference type="Proteomes" id="UP000299794"/>
    </source>
</evidence>
<dbReference type="Proteomes" id="UP000299794">
    <property type="component" value="Unassembled WGS sequence"/>
</dbReference>
<gene>
    <name evidence="1" type="ORF">PA905_15020</name>
</gene>
<dbReference type="PANTHER" id="PTHR39189:SF1">
    <property type="entry name" value="UPF0173 METAL-DEPENDENT HYDROLASE YTKL"/>
    <property type="match status" value="1"/>
</dbReference>
<dbReference type="RefSeq" id="WP_141293981.1">
    <property type="nucleotide sequence ID" value="NZ_BJCD01000036.1"/>
</dbReference>
<dbReference type="SUPFAM" id="SSF56281">
    <property type="entry name" value="Metallo-hydrolase/oxidoreductase"/>
    <property type="match status" value="1"/>
</dbReference>